<gene>
    <name evidence="1" type="ORF">J1N35_042073</name>
</gene>
<keyword evidence="2" id="KW-1185">Reference proteome</keyword>
<evidence type="ECO:0000313" key="1">
    <source>
        <dbReference type="EMBL" id="KAH1040330.1"/>
    </source>
</evidence>
<name>A0A9D3ZJ74_9ROSI</name>
<comment type="caution">
    <text evidence="1">The sequence shown here is derived from an EMBL/GenBank/DDBJ whole genome shotgun (WGS) entry which is preliminary data.</text>
</comment>
<dbReference type="EMBL" id="JAIQCV010000012">
    <property type="protein sequence ID" value="KAH1040330.1"/>
    <property type="molecule type" value="Genomic_DNA"/>
</dbReference>
<proteinExistence type="predicted"/>
<dbReference type="OrthoDB" id="992019at2759"/>
<evidence type="ECO:0000313" key="2">
    <source>
        <dbReference type="Proteomes" id="UP000828251"/>
    </source>
</evidence>
<protein>
    <submittedName>
        <fullName evidence="1">Uncharacterized protein</fullName>
    </submittedName>
</protein>
<sequence length="80" mass="8851">MGLVIVELNMKDKVGGQEKQKGNGVCMGLEERLDIQKKLILGEAKKAWEVGKRLGFSIRGDDHEVVDEIMRLEPGGAVEM</sequence>
<organism evidence="1 2">
    <name type="scientific">Gossypium stocksii</name>
    <dbReference type="NCBI Taxonomy" id="47602"/>
    <lineage>
        <taxon>Eukaryota</taxon>
        <taxon>Viridiplantae</taxon>
        <taxon>Streptophyta</taxon>
        <taxon>Embryophyta</taxon>
        <taxon>Tracheophyta</taxon>
        <taxon>Spermatophyta</taxon>
        <taxon>Magnoliopsida</taxon>
        <taxon>eudicotyledons</taxon>
        <taxon>Gunneridae</taxon>
        <taxon>Pentapetalae</taxon>
        <taxon>rosids</taxon>
        <taxon>malvids</taxon>
        <taxon>Malvales</taxon>
        <taxon>Malvaceae</taxon>
        <taxon>Malvoideae</taxon>
        <taxon>Gossypium</taxon>
    </lineage>
</organism>
<dbReference type="AlphaFoldDB" id="A0A9D3ZJ74"/>
<accession>A0A9D3ZJ74</accession>
<dbReference type="Proteomes" id="UP000828251">
    <property type="component" value="Unassembled WGS sequence"/>
</dbReference>
<reference evidence="1 2" key="1">
    <citation type="journal article" date="2021" name="Plant Biotechnol. J.">
        <title>Multi-omics assisted identification of the key and species-specific regulatory components of drought-tolerant mechanisms in Gossypium stocksii.</title>
        <authorList>
            <person name="Yu D."/>
            <person name="Ke L."/>
            <person name="Zhang D."/>
            <person name="Wu Y."/>
            <person name="Sun Y."/>
            <person name="Mei J."/>
            <person name="Sun J."/>
            <person name="Sun Y."/>
        </authorList>
    </citation>
    <scope>NUCLEOTIDE SEQUENCE [LARGE SCALE GENOMIC DNA]</scope>
    <source>
        <strain evidence="2">cv. E1</strain>
        <tissue evidence="1">Leaf</tissue>
    </source>
</reference>